<dbReference type="AlphaFoldDB" id="A0A087E0W3"/>
<reference evidence="1 2" key="1">
    <citation type="submission" date="2014-03" db="EMBL/GenBank/DDBJ databases">
        <title>Genomics of Bifidobacteria.</title>
        <authorList>
            <person name="Ventura M."/>
            <person name="Milani C."/>
            <person name="Lugli G.A."/>
        </authorList>
    </citation>
    <scope>NUCLEOTIDE SEQUENCE [LARGE SCALE GENOMIC DNA]</scope>
    <source>
        <strain evidence="1 2">DSM 23968</strain>
    </source>
</reference>
<dbReference type="eggNOG" id="COG5512">
    <property type="taxonomic scope" value="Bacteria"/>
</dbReference>
<evidence type="ECO:0000313" key="1">
    <source>
        <dbReference type="EMBL" id="KFJ01414.1"/>
    </source>
</evidence>
<organism evidence="1 2">
    <name type="scientific">Bifidobacterium stellenboschense</name>
    <dbReference type="NCBI Taxonomy" id="762211"/>
    <lineage>
        <taxon>Bacteria</taxon>
        <taxon>Bacillati</taxon>
        <taxon>Actinomycetota</taxon>
        <taxon>Actinomycetes</taxon>
        <taxon>Bifidobacteriales</taxon>
        <taxon>Bifidobacteriaceae</taxon>
        <taxon>Bifidobacterium</taxon>
    </lineage>
</organism>
<sequence length="156" mass="17472">MKPPIAVTLKLDPRELPAQVFERYAARESSRKARAARAEAAWESFGKPGRDPARLGGVANLIARNGDWIPHLKLSELNNHWDRVVGPAIAQHSHVIALRDGVLTIGTESQVWATQLTYLIPQLESTIRRNLEGLTVERIRVVGPAAGYTRKWARRR</sequence>
<keyword evidence="2" id="KW-1185">Reference proteome</keyword>
<proteinExistence type="predicted"/>
<dbReference type="PANTHER" id="PTHR36456">
    <property type="entry name" value="UPF0232 PROTEIN SCO3875"/>
    <property type="match status" value="1"/>
</dbReference>
<name>A0A087E0W3_9BIFI</name>
<dbReference type="EMBL" id="JGZP01000001">
    <property type="protein sequence ID" value="KFJ01414.1"/>
    <property type="molecule type" value="Genomic_DNA"/>
</dbReference>
<gene>
    <name evidence="1" type="ORF">BSTEL_1000</name>
</gene>
<dbReference type="Proteomes" id="UP000029004">
    <property type="component" value="Unassembled WGS sequence"/>
</dbReference>
<dbReference type="STRING" id="762211.BSTEL_1000"/>
<dbReference type="PANTHER" id="PTHR36456:SF1">
    <property type="entry name" value="UPF0232 PROTEIN SCO3875"/>
    <property type="match status" value="1"/>
</dbReference>
<comment type="caution">
    <text evidence="1">The sequence shown here is derived from an EMBL/GenBank/DDBJ whole genome shotgun (WGS) entry which is preliminary data.</text>
</comment>
<dbReference type="RefSeq" id="WP_034525641.1">
    <property type="nucleotide sequence ID" value="NZ_JGZP01000001.1"/>
</dbReference>
<dbReference type="InterPro" id="IPR007922">
    <property type="entry name" value="DciA-like"/>
</dbReference>
<accession>A0A087E0W3</accession>
<dbReference type="OrthoDB" id="5516926at2"/>
<dbReference type="Pfam" id="PF05258">
    <property type="entry name" value="DciA"/>
    <property type="match status" value="1"/>
</dbReference>
<protein>
    <submittedName>
        <fullName evidence="1">Zn-ribbon-containing RNA-binding protein</fullName>
    </submittedName>
</protein>
<evidence type="ECO:0000313" key="2">
    <source>
        <dbReference type="Proteomes" id="UP000029004"/>
    </source>
</evidence>